<comment type="caution">
    <text evidence="2">The sequence shown here is derived from an EMBL/GenBank/DDBJ whole genome shotgun (WGS) entry which is preliminary data.</text>
</comment>
<organism evidence="2 3">
    <name type="scientific">Nepenthes gracilis</name>
    <name type="common">Slender pitcher plant</name>
    <dbReference type="NCBI Taxonomy" id="150966"/>
    <lineage>
        <taxon>Eukaryota</taxon>
        <taxon>Viridiplantae</taxon>
        <taxon>Streptophyta</taxon>
        <taxon>Embryophyta</taxon>
        <taxon>Tracheophyta</taxon>
        <taxon>Spermatophyta</taxon>
        <taxon>Magnoliopsida</taxon>
        <taxon>eudicotyledons</taxon>
        <taxon>Gunneridae</taxon>
        <taxon>Pentapetalae</taxon>
        <taxon>Caryophyllales</taxon>
        <taxon>Nepenthaceae</taxon>
        <taxon>Nepenthes</taxon>
    </lineage>
</organism>
<protein>
    <submittedName>
        <fullName evidence="2">Uncharacterized protein</fullName>
    </submittedName>
</protein>
<keyword evidence="3" id="KW-1185">Reference proteome</keyword>
<dbReference type="Proteomes" id="UP001279734">
    <property type="component" value="Unassembled WGS sequence"/>
</dbReference>
<evidence type="ECO:0000313" key="2">
    <source>
        <dbReference type="EMBL" id="GMH15519.1"/>
    </source>
</evidence>
<evidence type="ECO:0000256" key="1">
    <source>
        <dbReference type="SAM" id="MobiDB-lite"/>
    </source>
</evidence>
<feature type="region of interest" description="Disordered" evidence="1">
    <location>
        <begin position="60"/>
        <end position="79"/>
    </location>
</feature>
<name>A0AAD3SRH5_NEPGR</name>
<gene>
    <name evidence="2" type="ORF">Nepgr_017360</name>
</gene>
<feature type="compositionally biased region" description="Polar residues" evidence="1">
    <location>
        <begin position="64"/>
        <end position="79"/>
    </location>
</feature>
<reference evidence="2" key="1">
    <citation type="submission" date="2023-05" db="EMBL/GenBank/DDBJ databases">
        <title>Nepenthes gracilis genome sequencing.</title>
        <authorList>
            <person name="Fukushima K."/>
        </authorList>
    </citation>
    <scope>NUCLEOTIDE SEQUENCE</scope>
    <source>
        <strain evidence="2">SING2019-196</strain>
    </source>
</reference>
<dbReference type="EMBL" id="BSYO01000015">
    <property type="protein sequence ID" value="GMH15519.1"/>
    <property type="molecule type" value="Genomic_DNA"/>
</dbReference>
<sequence length="201" mass="20753">MHLATGGSGLDLERPSSGVLLESLGPPHAMPLDFQTQAIAEPADAPGISNADLETGLSPYLTVASPTNDSESSENSVDAESNLEVGIPRIASCPAILQLCNQQIAQLSVPSAGLKAGFPRIVGVLFVAIAALCSNSTGSFRSLQYSIPAFLEGSREVAQLHEQQAHSPAPSLHCTSSASGFCNEHPNCTNRQQQSSASSGA</sequence>
<proteinExistence type="predicted"/>
<dbReference type="AlphaFoldDB" id="A0AAD3SRH5"/>
<feature type="region of interest" description="Disordered" evidence="1">
    <location>
        <begin position="1"/>
        <end position="24"/>
    </location>
</feature>
<accession>A0AAD3SRH5</accession>
<evidence type="ECO:0000313" key="3">
    <source>
        <dbReference type="Proteomes" id="UP001279734"/>
    </source>
</evidence>